<dbReference type="PANTHER" id="PTHR33886">
    <property type="entry name" value="UNSATURATED RHAMNOGALACTURONAN HYDROLASE (EUROFUNG)"/>
    <property type="match status" value="1"/>
</dbReference>
<dbReference type="InterPro" id="IPR008928">
    <property type="entry name" value="6-hairpin_glycosidase_sf"/>
</dbReference>
<organism evidence="3 4">
    <name type="scientific">Bacteroides oleiciplenus</name>
    <dbReference type="NCBI Taxonomy" id="626931"/>
    <lineage>
        <taxon>Bacteria</taxon>
        <taxon>Pseudomonadati</taxon>
        <taxon>Bacteroidota</taxon>
        <taxon>Bacteroidia</taxon>
        <taxon>Bacteroidales</taxon>
        <taxon>Bacteroidaceae</taxon>
        <taxon>Bacteroides</taxon>
    </lineage>
</organism>
<reference evidence="3 4" key="1">
    <citation type="submission" date="2018-08" db="EMBL/GenBank/DDBJ databases">
        <title>A genome reference for cultivated species of the human gut microbiota.</title>
        <authorList>
            <person name="Zou Y."/>
            <person name="Xue W."/>
            <person name="Luo G."/>
        </authorList>
    </citation>
    <scope>NUCLEOTIDE SEQUENCE [LARGE SCALE GENOMIC DNA]</scope>
    <source>
        <strain evidence="3 4">OM05-15BH</strain>
    </source>
</reference>
<evidence type="ECO:0000256" key="1">
    <source>
        <dbReference type="ARBA" id="ARBA00022801"/>
    </source>
</evidence>
<accession>A0A3E5B9B8</accession>
<dbReference type="InterPro" id="IPR011050">
    <property type="entry name" value="Pectin_lyase_fold/virulence"/>
</dbReference>
<keyword evidence="1" id="KW-0378">Hydrolase</keyword>
<dbReference type="EMBL" id="QSUL01000009">
    <property type="protein sequence ID" value="RGN34156.1"/>
    <property type="molecule type" value="Genomic_DNA"/>
</dbReference>
<evidence type="ECO:0000313" key="4">
    <source>
        <dbReference type="Proteomes" id="UP000260983"/>
    </source>
</evidence>
<protein>
    <recommendedName>
        <fullName evidence="2">Right handed beta helix domain-containing protein</fullName>
    </recommendedName>
</protein>
<dbReference type="GO" id="GO:0005975">
    <property type="term" value="P:carbohydrate metabolic process"/>
    <property type="evidence" value="ECO:0007669"/>
    <property type="project" value="InterPro"/>
</dbReference>
<dbReference type="Gene3D" id="1.50.10.10">
    <property type="match status" value="1"/>
</dbReference>
<dbReference type="PANTHER" id="PTHR33886:SF8">
    <property type="entry name" value="UNSATURATED RHAMNOGALACTURONAN HYDROLASE (EUROFUNG)"/>
    <property type="match status" value="1"/>
</dbReference>
<sequence>MNKLQFVFTIVLLFSGICALGKTVVVDDKISTKAINDKLVALEGGDTLLLKKGYYRVNLKLINKTGIQDNPIVIRGEDRAYTTIDGGAPEPGSNLKNYGVFIENSSWITIDNLSFKNCWVDVVRVHESSYISLINCTIKGGRRALFAQGRKSHHFLVENCYWEQGEHVWTKEGKFSWSELHHGEFKHYNGSIFQAKMIGGSFVIRDNYIKNVYNGIRLSIMGDAESDTLACTNGEVYRNVIENSADNAFEPEVYCKNLHFYHNTMINSHAFISITEVGGGPIYFYGNTGVKLPGCNDGWTIFKFVGKERRLTKPLYIFNNSWQVDSDVLGRINEEYWHSDHIYHFNNAYHLSNADTVGIYYLGKNNQFENDCANIPFPDKVVRTSKCPSIVADPMFMDGAYGNFLLRDGSPCKDAGIIPDDISIYYTGDKLDIGAYDDGKLVEGPVFRYVNPGIEIPDREKPRIVKHKVENNTLKLWFSCPLNEQTINAGNFMLNDITFQRFCLQEESCLLILTADKELPWNNIYLSVIAKPKSMDGEDVTLWASSIPTKPVSEAQKVLALTKKAADYLIQNTLFDFETKVVTFNANISRLRINEQVLNRLSQIAYGLIRLNTKEAKETKLGFSFRGNIKLYLNGNLIYAGESDKEQFEEYTYNRFRFSHEVKVNLHRGENQLLVKTSGGSKGLEFVCCALRPDQLFDDSIEIRNNIANSHINNWLVTEPFETTSATPMDSVFGPERMIRRYYVYNGRMITWQMQQPLIQQALKVSPFTNNKKGFNADWHYANSNTLLGILNLYTASNAYTYQAFVDKFNKHVFDHYHFFKEQYFSSRVMRGGYFRLFRATMLDDTGGAALPLAEIVLNAESQILHREILDRVLDHILNKQSRLADGTLCRPEPVEQTVWADDMFMSVPFLLRMAKLNKDSKLYDEAAFQILHINHYLTDPRTNLCRHGWYNQTKELSPVAWSRANGWVVWAMSEALLGLPADHKDYKKIKEVFTKRLVALLNYQSESGLWHQVLNEPDSYLETSGSAMFGLALARAINHKWISQRYVPQLMKIWEAVSAQIGENGVVYGICQGTDMGKDADYYKRQKTLESDPRGMGAVLTLGTEMYYFFNK</sequence>
<dbReference type="AlphaFoldDB" id="A0A3E5B9B8"/>
<evidence type="ECO:0000313" key="3">
    <source>
        <dbReference type="EMBL" id="RGN34156.1"/>
    </source>
</evidence>
<gene>
    <name evidence="3" type="ORF">DXB65_13710</name>
</gene>
<dbReference type="InterPro" id="IPR012341">
    <property type="entry name" value="6hp_glycosidase-like_sf"/>
</dbReference>
<dbReference type="Pfam" id="PF13229">
    <property type="entry name" value="Beta_helix"/>
    <property type="match status" value="1"/>
</dbReference>
<name>A0A3E5B9B8_9BACE</name>
<dbReference type="Gene3D" id="2.160.20.10">
    <property type="entry name" value="Single-stranded right-handed beta-helix, Pectin lyase-like"/>
    <property type="match status" value="1"/>
</dbReference>
<dbReference type="InterPro" id="IPR039448">
    <property type="entry name" value="Beta_helix"/>
</dbReference>
<dbReference type="GO" id="GO:0016787">
    <property type="term" value="F:hydrolase activity"/>
    <property type="evidence" value="ECO:0007669"/>
    <property type="project" value="UniProtKB-KW"/>
</dbReference>
<dbReference type="InterPro" id="IPR052043">
    <property type="entry name" value="PolySaccharide_Degr_Enz"/>
</dbReference>
<dbReference type="InterPro" id="IPR012334">
    <property type="entry name" value="Pectin_lyas_fold"/>
</dbReference>
<dbReference type="Pfam" id="PF07470">
    <property type="entry name" value="Glyco_hydro_88"/>
    <property type="match status" value="1"/>
</dbReference>
<dbReference type="RefSeq" id="WP_117724598.1">
    <property type="nucleotide sequence ID" value="NZ_QSUL01000009.1"/>
</dbReference>
<feature type="domain" description="Right handed beta helix" evidence="2">
    <location>
        <begin position="98"/>
        <end position="288"/>
    </location>
</feature>
<evidence type="ECO:0000259" key="2">
    <source>
        <dbReference type="Pfam" id="PF13229"/>
    </source>
</evidence>
<dbReference type="SUPFAM" id="SSF48208">
    <property type="entry name" value="Six-hairpin glycosidases"/>
    <property type="match status" value="1"/>
</dbReference>
<dbReference type="SUPFAM" id="SSF51126">
    <property type="entry name" value="Pectin lyase-like"/>
    <property type="match status" value="1"/>
</dbReference>
<dbReference type="InterPro" id="IPR010905">
    <property type="entry name" value="Glyco_hydro_88"/>
</dbReference>
<dbReference type="Proteomes" id="UP000260983">
    <property type="component" value="Unassembled WGS sequence"/>
</dbReference>
<proteinExistence type="predicted"/>
<comment type="caution">
    <text evidence="3">The sequence shown here is derived from an EMBL/GenBank/DDBJ whole genome shotgun (WGS) entry which is preliminary data.</text>
</comment>